<evidence type="ECO:0008006" key="4">
    <source>
        <dbReference type="Google" id="ProtNLM"/>
    </source>
</evidence>
<feature type="compositionally biased region" description="Basic and acidic residues" evidence="1">
    <location>
        <begin position="103"/>
        <end position="114"/>
    </location>
</feature>
<organism evidence="2 3">
    <name type="scientific">Pseudonocardia adelaidensis</name>
    <dbReference type="NCBI Taxonomy" id="648754"/>
    <lineage>
        <taxon>Bacteria</taxon>
        <taxon>Bacillati</taxon>
        <taxon>Actinomycetota</taxon>
        <taxon>Actinomycetes</taxon>
        <taxon>Pseudonocardiales</taxon>
        <taxon>Pseudonocardiaceae</taxon>
        <taxon>Pseudonocardia</taxon>
    </lineage>
</organism>
<reference evidence="3" key="1">
    <citation type="journal article" date="2019" name="Int. J. Syst. Evol. Microbiol.">
        <title>The Global Catalogue of Microorganisms (GCM) 10K type strain sequencing project: providing services to taxonomists for standard genome sequencing and annotation.</title>
        <authorList>
            <consortium name="The Broad Institute Genomics Platform"/>
            <consortium name="The Broad Institute Genome Sequencing Center for Infectious Disease"/>
            <person name="Wu L."/>
            <person name="Ma J."/>
        </authorList>
    </citation>
    <scope>NUCLEOTIDE SEQUENCE [LARGE SCALE GENOMIC DNA]</scope>
    <source>
        <strain evidence="3">JCM 18302</strain>
    </source>
</reference>
<name>A0ABP9NBV0_9PSEU</name>
<feature type="region of interest" description="Disordered" evidence="1">
    <location>
        <begin position="89"/>
        <end position="114"/>
    </location>
</feature>
<dbReference type="Pfam" id="PF06897">
    <property type="entry name" value="DUF1269"/>
    <property type="match status" value="1"/>
</dbReference>
<dbReference type="Proteomes" id="UP001500804">
    <property type="component" value="Unassembled WGS sequence"/>
</dbReference>
<dbReference type="EMBL" id="BAABJO010000003">
    <property type="protein sequence ID" value="GAA5112827.1"/>
    <property type="molecule type" value="Genomic_DNA"/>
</dbReference>
<sequence length="114" mass="12142">MLTLTGWEPETRHGADEALKKVNKLHDEALLRLHDAVVVSRSAGQKKPKTHELLGTTGTGAVSGGFWGMLFGLLFPTRLLGMAIGAAGGAPFDSMRDLGITDDGSREVRDDARA</sequence>
<proteinExistence type="predicted"/>
<dbReference type="InterPro" id="IPR009200">
    <property type="entry name" value="DUF1269_membrane"/>
</dbReference>
<accession>A0ABP9NBV0</accession>
<gene>
    <name evidence="2" type="ORF">GCM10023320_07550</name>
</gene>
<protein>
    <recommendedName>
        <fullName evidence="4">DUF1269 domain-containing protein</fullName>
    </recommendedName>
</protein>
<evidence type="ECO:0000313" key="2">
    <source>
        <dbReference type="EMBL" id="GAA5112827.1"/>
    </source>
</evidence>
<dbReference type="RefSeq" id="WP_345603304.1">
    <property type="nucleotide sequence ID" value="NZ_BAABJO010000003.1"/>
</dbReference>
<evidence type="ECO:0000313" key="3">
    <source>
        <dbReference type="Proteomes" id="UP001500804"/>
    </source>
</evidence>
<evidence type="ECO:0000256" key="1">
    <source>
        <dbReference type="SAM" id="MobiDB-lite"/>
    </source>
</evidence>
<comment type="caution">
    <text evidence="2">The sequence shown here is derived from an EMBL/GenBank/DDBJ whole genome shotgun (WGS) entry which is preliminary data.</text>
</comment>
<keyword evidence="3" id="KW-1185">Reference proteome</keyword>